<evidence type="ECO:0000313" key="5">
    <source>
        <dbReference type="Proteomes" id="UP000765509"/>
    </source>
</evidence>
<dbReference type="GO" id="GO:0005634">
    <property type="term" value="C:nucleus"/>
    <property type="evidence" value="ECO:0007669"/>
    <property type="project" value="UniProtKB-ARBA"/>
</dbReference>
<dbReference type="InterPro" id="IPR036397">
    <property type="entry name" value="RNaseH_sf"/>
</dbReference>
<keyword evidence="5" id="KW-1185">Reference proteome</keyword>
<keyword evidence="1" id="KW-0694">RNA-binding</keyword>
<organism evidence="4 5">
    <name type="scientific">Austropuccinia psidii MF-1</name>
    <dbReference type="NCBI Taxonomy" id="1389203"/>
    <lineage>
        <taxon>Eukaryota</taxon>
        <taxon>Fungi</taxon>
        <taxon>Dikarya</taxon>
        <taxon>Basidiomycota</taxon>
        <taxon>Pucciniomycotina</taxon>
        <taxon>Pucciniomycetes</taxon>
        <taxon>Pucciniales</taxon>
        <taxon>Sphaerophragmiaceae</taxon>
        <taxon>Austropuccinia</taxon>
    </lineage>
</organism>
<dbReference type="InterPro" id="IPR001584">
    <property type="entry name" value="Integrase_cat-core"/>
</dbReference>
<dbReference type="AlphaFoldDB" id="A0A9Q3DFC7"/>
<dbReference type="GO" id="GO:0015074">
    <property type="term" value="P:DNA integration"/>
    <property type="evidence" value="ECO:0007669"/>
    <property type="project" value="InterPro"/>
</dbReference>
<dbReference type="SUPFAM" id="SSF53098">
    <property type="entry name" value="Ribonuclease H-like"/>
    <property type="match status" value="1"/>
</dbReference>
<reference evidence="4" key="1">
    <citation type="submission" date="2021-03" db="EMBL/GenBank/DDBJ databases">
        <title>Draft genome sequence of rust myrtle Austropuccinia psidii MF-1, a brazilian biotype.</title>
        <authorList>
            <person name="Quecine M.C."/>
            <person name="Pachon D.M.R."/>
            <person name="Bonatelli M.L."/>
            <person name="Correr F.H."/>
            <person name="Franceschini L.M."/>
            <person name="Leite T.F."/>
            <person name="Margarido G.R.A."/>
            <person name="Almeida C.A."/>
            <person name="Ferrarezi J.A."/>
            <person name="Labate C.A."/>
        </authorList>
    </citation>
    <scope>NUCLEOTIDE SEQUENCE</scope>
    <source>
        <strain evidence="4">MF-1</strain>
    </source>
</reference>
<dbReference type="InterPro" id="IPR050951">
    <property type="entry name" value="Retrovirus_Pol_polyprotein"/>
</dbReference>
<dbReference type="Gene3D" id="3.30.420.10">
    <property type="entry name" value="Ribonuclease H-like superfamily/Ribonuclease H"/>
    <property type="match status" value="1"/>
</dbReference>
<sequence>MIKVQEPKNPWEIFHIDWTGTFTNIISDRDPKFTSALLTKHQQLFKTKLSFSTAYHPQADGLASRMIQNLEDMARRLCACGLEFKNCDGFTHDLCTLLPELELEYKTSIHASTNQTPAILERGRNPKLPQDSLRKDLV</sequence>
<protein>
    <recommendedName>
        <fullName evidence="3">Integrase catalytic domain-containing protein</fullName>
    </recommendedName>
</protein>
<evidence type="ECO:0000313" key="4">
    <source>
        <dbReference type="EMBL" id="MBW0502996.1"/>
    </source>
</evidence>
<dbReference type="EMBL" id="AVOT02017128">
    <property type="protein sequence ID" value="MBW0502996.1"/>
    <property type="molecule type" value="Genomic_DNA"/>
</dbReference>
<evidence type="ECO:0000256" key="1">
    <source>
        <dbReference type="ARBA" id="ARBA00022884"/>
    </source>
</evidence>
<dbReference type="InterPro" id="IPR012337">
    <property type="entry name" value="RNaseH-like_sf"/>
</dbReference>
<comment type="caution">
    <text evidence="4">The sequence shown here is derived from an EMBL/GenBank/DDBJ whole genome shotgun (WGS) entry which is preliminary data.</text>
</comment>
<name>A0A9Q3DFC7_9BASI</name>
<dbReference type="PROSITE" id="PS50994">
    <property type="entry name" value="INTEGRASE"/>
    <property type="match status" value="1"/>
</dbReference>
<dbReference type="Proteomes" id="UP000765509">
    <property type="component" value="Unassembled WGS sequence"/>
</dbReference>
<evidence type="ECO:0000256" key="2">
    <source>
        <dbReference type="SAM" id="MobiDB-lite"/>
    </source>
</evidence>
<dbReference type="PANTHER" id="PTHR37984">
    <property type="entry name" value="PROTEIN CBG26694"/>
    <property type="match status" value="1"/>
</dbReference>
<dbReference type="GO" id="GO:0003723">
    <property type="term" value="F:RNA binding"/>
    <property type="evidence" value="ECO:0007669"/>
    <property type="project" value="UniProtKB-KW"/>
</dbReference>
<feature type="domain" description="Integrase catalytic" evidence="3">
    <location>
        <begin position="1"/>
        <end position="125"/>
    </location>
</feature>
<evidence type="ECO:0000259" key="3">
    <source>
        <dbReference type="PROSITE" id="PS50994"/>
    </source>
</evidence>
<dbReference type="PANTHER" id="PTHR37984:SF5">
    <property type="entry name" value="PROTEIN NYNRIN-LIKE"/>
    <property type="match status" value="1"/>
</dbReference>
<proteinExistence type="predicted"/>
<gene>
    <name evidence="4" type="ORF">O181_042711</name>
</gene>
<accession>A0A9Q3DFC7</accession>
<feature type="region of interest" description="Disordered" evidence="2">
    <location>
        <begin position="116"/>
        <end position="138"/>
    </location>
</feature>